<keyword evidence="7" id="KW-1185">Reference proteome</keyword>
<dbReference type="InterPro" id="IPR011050">
    <property type="entry name" value="Pectin_lyase_fold/virulence"/>
</dbReference>
<dbReference type="Proteomes" id="UP000195402">
    <property type="component" value="Unassembled WGS sequence"/>
</dbReference>
<gene>
    <name evidence="6" type="ORF">BVC80_1743g4</name>
</gene>
<proteinExistence type="inferred from homology"/>
<comment type="similarity">
    <text evidence="1 4">Belongs to the glycosyl hydrolase 28 family.</text>
</comment>
<keyword evidence="5" id="KW-0732">Signal</keyword>
<feature type="chain" id="PRO_5011990061" evidence="5">
    <location>
        <begin position="22"/>
        <end position="482"/>
    </location>
</feature>
<name>A0A200QKX5_MACCD</name>
<dbReference type="GO" id="GO:0004650">
    <property type="term" value="F:polygalacturonase activity"/>
    <property type="evidence" value="ECO:0007669"/>
    <property type="project" value="InterPro"/>
</dbReference>
<accession>A0A200QKX5</accession>
<dbReference type="InParanoid" id="A0A200QKX5"/>
<evidence type="ECO:0000256" key="4">
    <source>
        <dbReference type="RuleBase" id="RU361169"/>
    </source>
</evidence>
<dbReference type="OrthoDB" id="187139at2759"/>
<evidence type="ECO:0000313" key="7">
    <source>
        <dbReference type="Proteomes" id="UP000195402"/>
    </source>
</evidence>
<dbReference type="Gene3D" id="2.160.20.10">
    <property type="entry name" value="Single-stranded right-handed beta-helix, Pectin lyase-like"/>
    <property type="match status" value="1"/>
</dbReference>
<dbReference type="SUPFAM" id="SSF51126">
    <property type="entry name" value="Pectin lyase-like"/>
    <property type="match status" value="1"/>
</dbReference>
<evidence type="ECO:0000256" key="3">
    <source>
        <dbReference type="ARBA" id="ARBA00023295"/>
    </source>
</evidence>
<evidence type="ECO:0000313" key="6">
    <source>
        <dbReference type="EMBL" id="OVA11178.1"/>
    </source>
</evidence>
<evidence type="ECO:0000256" key="1">
    <source>
        <dbReference type="ARBA" id="ARBA00008834"/>
    </source>
</evidence>
<keyword evidence="3 4" id="KW-0326">Glycosidase</keyword>
<comment type="caution">
    <text evidence="6">The sequence shown here is derived from an EMBL/GenBank/DDBJ whole genome shotgun (WGS) entry which is preliminary data.</text>
</comment>
<dbReference type="InterPro" id="IPR000743">
    <property type="entry name" value="Glyco_hydro_28"/>
</dbReference>
<dbReference type="InterPro" id="IPR012334">
    <property type="entry name" value="Pectin_lyas_fold"/>
</dbReference>
<dbReference type="PANTHER" id="PTHR31339:SF0">
    <property type="entry name" value="PECTIN LYASE-LIKE SUPERFAMILY PROTEIN"/>
    <property type="match status" value="1"/>
</dbReference>
<dbReference type="EMBL" id="MVGT01001730">
    <property type="protein sequence ID" value="OVA11178.1"/>
    <property type="molecule type" value="Genomic_DNA"/>
</dbReference>
<evidence type="ECO:0000256" key="2">
    <source>
        <dbReference type="ARBA" id="ARBA00022801"/>
    </source>
</evidence>
<dbReference type="PANTHER" id="PTHR31339">
    <property type="entry name" value="PECTIN LYASE-RELATED"/>
    <property type="match status" value="1"/>
</dbReference>
<keyword evidence="2 4" id="KW-0378">Hydrolase</keyword>
<protein>
    <submittedName>
        <fullName evidence="6">Parallel beta-helix repeat</fullName>
    </submittedName>
</protein>
<dbReference type="STRING" id="56857.A0A200QKX5"/>
<dbReference type="Pfam" id="PF00295">
    <property type="entry name" value="Glyco_hydro_28"/>
    <property type="match status" value="1"/>
</dbReference>
<organism evidence="6 7">
    <name type="scientific">Macleaya cordata</name>
    <name type="common">Five-seeded plume-poppy</name>
    <name type="synonym">Bocconia cordata</name>
    <dbReference type="NCBI Taxonomy" id="56857"/>
    <lineage>
        <taxon>Eukaryota</taxon>
        <taxon>Viridiplantae</taxon>
        <taxon>Streptophyta</taxon>
        <taxon>Embryophyta</taxon>
        <taxon>Tracheophyta</taxon>
        <taxon>Spermatophyta</taxon>
        <taxon>Magnoliopsida</taxon>
        <taxon>Ranunculales</taxon>
        <taxon>Papaveraceae</taxon>
        <taxon>Papaveroideae</taxon>
        <taxon>Macleaya</taxon>
    </lineage>
</organism>
<dbReference type="InterPro" id="IPR006626">
    <property type="entry name" value="PbH1"/>
</dbReference>
<dbReference type="InterPro" id="IPR051801">
    <property type="entry name" value="GH28_Enzymes"/>
</dbReference>
<sequence>MIGMTPLLVFLFSVFSSSIQSETVIPPRQTTFSVTDYGAIGDGKHYNTPHIQAAIDDCHAAGGGSVRFPTGNYLTGTIYLRSGVILNITENATILGGTRLKDYPLESRKWYVVLAEKVTNVLITGWGRIDGQGGKFVKKMDERKNVMVSWNSTGACYGDKCRPRLVGFFDSRNVTVSNVILREPAHSNLHIVRCENTTIDNLILEGDFNIPNNNGVHIQDSNNIVIKDCLIDNGGHAITLKAHTGAVHNLTVIQSELRTRSSAIKLESSSRFGFKGLLFDHITILDSHRGLTLQLHDRGNASDITFSNIEINKDYNDSMSWWKRSEPIYITTCPPAPPHDLNSKVLGGGGGSVTNLQFINISSHSEDGVFLSGSSEGVLSNLKFINVNLTYYRRKPAKDLEEYGLVDCRHRGCRVDGYDDIECQSIAGMILENIDGLLIENMKMRWNKSEHLKGWNRALDFSPSTVNNITLLGFNSGFISHA</sequence>
<dbReference type="GO" id="GO:0005975">
    <property type="term" value="P:carbohydrate metabolic process"/>
    <property type="evidence" value="ECO:0007669"/>
    <property type="project" value="InterPro"/>
</dbReference>
<feature type="signal peptide" evidence="5">
    <location>
        <begin position="1"/>
        <end position="21"/>
    </location>
</feature>
<dbReference type="SMART" id="SM00710">
    <property type="entry name" value="PbH1"/>
    <property type="match status" value="5"/>
</dbReference>
<dbReference type="AlphaFoldDB" id="A0A200QKX5"/>
<evidence type="ECO:0000256" key="5">
    <source>
        <dbReference type="SAM" id="SignalP"/>
    </source>
</evidence>
<reference evidence="6 7" key="1">
    <citation type="journal article" date="2017" name="Mol. Plant">
        <title>The Genome of Medicinal Plant Macleaya cordata Provides New Insights into Benzylisoquinoline Alkaloids Metabolism.</title>
        <authorList>
            <person name="Liu X."/>
            <person name="Liu Y."/>
            <person name="Huang P."/>
            <person name="Ma Y."/>
            <person name="Qing Z."/>
            <person name="Tang Q."/>
            <person name="Cao H."/>
            <person name="Cheng P."/>
            <person name="Zheng Y."/>
            <person name="Yuan Z."/>
            <person name="Zhou Y."/>
            <person name="Liu J."/>
            <person name="Tang Z."/>
            <person name="Zhuo Y."/>
            <person name="Zhang Y."/>
            <person name="Yu L."/>
            <person name="Huang J."/>
            <person name="Yang P."/>
            <person name="Peng Q."/>
            <person name="Zhang J."/>
            <person name="Jiang W."/>
            <person name="Zhang Z."/>
            <person name="Lin K."/>
            <person name="Ro D.K."/>
            <person name="Chen X."/>
            <person name="Xiong X."/>
            <person name="Shang Y."/>
            <person name="Huang S."/>
            <person name="Zeng J."/>
        </authorList>
    </citation>
    <scope>NUCLEOTIDE SEQUENCE [LARGE SCALE GENOMIC DNA]</scope>
    <source>
        <strain evidence="7">cv. BLH2017</strain>
        <tissue evidence="6">Root</tissue>
    </source>
</reference>